<keyword evidence="1" id="KW-0238">DNA-binding</keyword>
<dbReference type="PROSITE" id="PS50943">
    <property type="entry name" value="HTH_CROC1"/>
    <property type="match status" value="1"/>
</dbReference>
<sequence length="72" mass="8182">MEYDQLAQRIRAFRKLKGYTQHELAEKLGVSVAVLGSLERGTRRPEAKLLERIADSLGISYDELTGDTFKIE</sequence>
<dbReference type="AlphaFoldDB" id="A0A917G6N6"/>
<proteinExistence type="predicted"/>
<dbReference type="InterPro" id="IPR001387">
    <property type="entry name" value="Cro/C1-type_HTH"/>
</dbReference>
<dbReference type="CDD" id="cd00093">
    <property type="entry name" value="HTH_XRE"/>
    <property type="match status" value="1"/>
</dbReference>
<dbReference type="SMART" id="SM00530">
    <property type="entry name" value="HTH_XRE"/>
    <property type="match status" value="1"/>
</dbReference>
<dbReference type="Pfam" id="PF01381">
    <property type="entry name" value="HTH_3"/>
    <property type="match status" value="1"/>
</dbReference>
<reference evidence="3" key="1">
    <citation type="journal article" date="2014" name="Int. J. Syst. Evol. Microbiol.">
        <title>Complete genome sequence of Corynebacterium casei LMG S-19264T (=DSM 44701T), isolated from a smear-ripened cheese.</title>
        <authorList>
            <consortium name="US DOE Joint Genome Institute (JGI-PGF)"/>
            <person name="Walter F."/>
            <person name="Albersmeier A."/>
            <person name="Kalinowski J."/>
            <person name="Ruckert C."/>
        </authorList>
    </citation>
    <scope>NUCLEOTIDE SEQUENCE</scope>
    <source>
        <strain evidence="3">CGMCC 1.12987</strain>
    </source>
</reference>
<feature type="domain" description="HTH cro/C1-type" evidence="2">
    <location>
        <begin position="10"/>
        <end position="64"/>
    </location>
</feature>
<accession>A0A917G6N6</accession>
<keyword evidence="4" id="KW-1185">Reference proteome</keyword>
<dbReference type="RefSeq" id="WP_188533508.1">
    <property type="nucleotide sequence ID" value="NZ_BMGR01000021.1"/>
</dbReference>
<dbReference type="PANTHER" id="PTHR46558">
    <property type="entry name" value="TRACRIPTIONAL REGULATORY PROTEIN-RELATED-RELATED"/>
    <property type="match status" value="1"/>
</dbReference>
<dbReference type="GO" id="GO:0003677">
    <property type="term" value="F:DNA binding"/>
    <property type="evidence" value="ECO:0007669"/>
    <property type="project" value="UniProtKB-KW"/>
</dbReference>
<reference evidence="3" key="2">
    <citation type="submission" date="2020-09" db="EMBL/GenBank/DDBJ databases">
        <authorList>
            <person name="Sun Q."/>
            <person name="Zhou Y."/>
        </authorList>
    </citation>
    <scope>NUCLEOTIDE SEQUENCE</scope>
    <source>
        <strain evidence="3">CGMCC 1.12987</strain>
    </source>
</reference>
<protein>
    <submittedName>
        <fullName evidence="3">HTH-type transcriptional regulator YazB</fullName>
    </submittedName>
</protein>
<evidence type="ECO:0000313" key="4">
    <source>
        <dbReference type="Proteomes" id="UP000644756"/>
    </source>
</evidence>
<evidence type="ECO:0000259" key="2">
    <source>
        <dbReference type="PROSITE" id="PS50943"/>
    </source>
</evidence>
<dbReference type="EMBL" id="BMGR01000021">
    <property type="protein sequence ID" value="GGG24918.1"/>
    <property type="molecule type" value="Genomic_DNA"/>
</dbReference>
<organism evidence="3 4">
    <name type="scientific">Paenibacillus abyssi</name>
    <dbReference type="NCBI Taxonomy" id="1340531"/>
    <lineage>
        <taxon>Bacteria</taxon>
        <taxon>Bacillati</taxon>
        <taxon>Bacillota</taxon>
        <taxon>Bacilli</taxon>
        <taxon>Bacillales</taxon>
        <taxon>Paenibacillaceae</taxon>
        <taxon>Paenibacillus</taxon>
    </lineage>
</organism>
<dbReference type="PANTHER" id="PTHR46558:SF11">
    <property type="entry name" value="HTH-TYPE TRANSCRIPTIONAL REGULATOR XRE"/>
    <property type="match status" value="1"/>
</dbReference>
<name>A0A917G6N6_9BACL</name>
<dbReference type="Proteomes" id="UP000644756">
    <property type="component" value="Unassembled WGS sequence"/>
</dbReference>
<gene>
    <name evidence="3" type="primary">yazB</name>
    <name evidence="3" type="ORF">GCM10010916_46810</name>
</gene>
<dbReference type="SUPFAM" id="SSF47413">
    <property type="entry name" value="lambda repressor-like DNA-binding domains"/>
    <property type="match status" value="1"/>
</dbReference>
<comment type="caution">
    <text evidence="3">The sequence shown here is derived from an EMBL/GenBank/DDBJ whole genome shotgun (WGS) entry which is preliminary data.</text>
</comment>
<dbReference type="Gene3D" id="1.10.260.40">
    <property type="entry name" value="lambda repressor-like DNA-binding domains"/>
    <property type="match status" value="1"/>
</dbReference>
<evidence type="ECO:0000256" key="1">
    <source>
        <dbReference type="ARBA" id="ARBA00023125"/>
    </source>
</evidence>
<evidence type="ECO:0000313" key="3">
    <source>
        <dbReference type="EMBL" id="GGG24918.1"/>
    </source>
</evidence>
<dbReference type="InterPro" id="IPR010982">
    <property type="entry name" value="Lambda_DNA-bd_dom_sf"/>
</dbReference>